<dbReference type="EMBL" id="OVEO01000010">
    <property type="protein sequence ID" value="SPQ98590.1"/>
    <property type="molecule type" value="Genomic_DNA"/>
</dbReference>
<dbReference type="FunFam" id="3.30.450.190:FF:000002">
    <property type="entry name" value="Ras-related GTP-binding protein A"/>
    <property type="match status" value="1"/>
</dbReference>
<evidence type="ECO:0000256" key="5">
    <source>
        <dbReference type="ARBA" id="ARBA00023134"/>
    </source>
</evidence>
<dbReference type="SUPFAM" id="SSF48403">
    <property type="entry name" value="Ankyrin repeat"/>
    <property type="match status" value="1"/>
</dbReference>
<evidence type="ECO:0000313" key="8">
    <source>
        <dbReference type="Proteomes" id="UP000290189"/>
    </source>
</evidence>
<comment type="subcellular location">
    <subcellularLocation>
        <location evidence="1">Cytoplasm</location>
    </subcellularLocation>
</comment>
<dbReference type="PANTHER" id="PTHR11259">
    <property type="entry name" value="RAS-RELATED GTP BINDING RAG/GTR YEAST"/>
    <property type="match status" value="1"/>
</dbReference>
<comment type="similarity">
    <text evidence="2">Belongs to the GTR/RAG GTP-binding protein family.</text>
</comment>
<feature type="repeat" description="ANK" evidence="6">
    <location>
        <begin position="972"/>
        <end position="1005"/>
    </location>
</feature>
<dbReference type="SMART" id="SM00248">
    <property type="entry name" value="ANK"/>
    <property type="match status" value="5"/>
</dbReference>
<keyword evidence="5" id="KW-0342">GTP-binding</keyword>
<dbReference type="CDD" id="cd11384">
    <property type="entry name" value="RagA_like"/>
    <property type="match status" value="1"/>
</dbReference>
<sequence>MKSKVLLMGKSGSGKTSMRSIIFANYLAIGTQRLLPTLDVEHNYVRFLGNLVLNLWDCGGQDRFMENYFKSQRDHIFRNVEVLIYVFDVTSKEPAKDVEYFQECLEAIRSKSPQAKIFCLIHKMDMIQTDAARTRVFEERQGELTHMAGELDLICFQTSIWDESLYNAWSRIVYTLVPNIALLERQLAKFCMICDADEVVLFERATFLVISHQHQREHWDSHRFEKVSNIVKQFSLLGRFEGWRFDSIEIKNSRFTALISPFTPTTFIMLIMSDPRIQAAATVMNIKVARKVFTRYCALAKHDACLQGSCGKRRPRQSCSDNFVWVVSTSVKGRFRWSLLPSSRRFLRLALVTRTTTRRPTFGIRSEYRARPFNRACTLEVQVETIEQGSKRLKLVSVATVNVNFIERRIIPVAATSRNRSPRGCFHGILVRQDAEESVVPGASVLVRIMSAAKSAELGKDMSTANVPESEWVSRKLVVPAAPSLSRAYDSTRCETSKFDGDGQECSPAYRSIDAAYNVGDGALLPSVIYTLTAQWDWDSLLMAPTFLGGYTLFRDVKYSEVAHCIIDVRLLKRANQPSIQIFGWTVLQLFDDDGYTNMGAEPFANVIKREMSKEGNKKRKAAKKPLFEFLEPSSAMDQASKGGIFGQKPQKLSSLMSTDDQFGAEESIVMRQVFDYTPPSALCPVVPEGEMSNGNRAHRIALSSGILLTVVLAVGIIDAATFISKEGAEVVIDDVTPLAQHSRTIQRMFEDVGDVGIVKLPIIGSHLRLIVDFVTSHFPLEYFLVDDAANWLLSNFDEVEHDGTVGDFVQALDYMKMRSLPVTMGWMLRRRFPDWLDCSTNRPAVRERPHAYHLIAGPIRLYHLAKELRRKKGEAEEICNLVVSGSSASHIDVQQWSSLGNVLHNAVHGGEEFVVEMLLLLTGFNVNAQARDSRDWGETPLHYAANGADSAIVRLLLQHRAVEVNAMGDGNYFAPLHLASLGGTVDVVRELLKHPGINVNIASTGQDQSTPLILAARQGRAGIVQELLKAPDILVNQPTAAAVLSYWWTPLHWAAHQGHFDVVDVLVTDARTEINPRDSLGRTPLTLSQGSEAIAGMLRAHGAIV</sequence>
<evidence type="ECO:0000256" key="2">
    <source>
        <dbReference type="ARBA" id="ARBA00007756"/>
    </source>
</evidence>
<dbReference type="Gene3D" id="3.40.50.300">
    <property type="entry name" value="P-loop containing nucleotide triphosphate hydrolases"/>
    <property type="match status" value="1"/>
</dbReference>
<dbReference type="Gene3D" id="1.25.40.20">
    <property type="entry name" value="Ankyrin repeat-containing domain"/>
    <property type="match status" value="2"/>
</dbReference>
<dbReference type="GO" id="GO:0005764">
    <property type="term" value="C:lysosome"/>
    <property type="evidence" value="ECO:0007669"/>
    <property type="project" value="TreeGrafter"/>
</dbReference>
<evidence type="ECO:0000313" key="7">
    <source>
        <dbReference type="EMBL" id="SPQ98590.1"/>
    </source>
</evidence>
<keyword evidence="6" id="KW-0040">ANK repeat</keyword>
<accession>A0A3P3YF44</accession>
<dbReference type="GO" id="GO:0003924">
    <property type="term" value="F:GTPase activity"/>
    <property type="evidence" value="ECO:0007669"/>
    <property type="project" value="TreeGrafter"/>
</dbReference>
<dbReference type="GO" id="GO:1990131">
    <property type="term" value="C:Gtr1-Gtr2 GTPase complex"/>
    <property type="evidence" value="ECO:0007669"/>
    <property type="project" value="TreeGrafter"/>
</dbReference>
<evidence type="ECO:0000256" key="4">
    <source>
        <dbReference type="ARBA" id="ARBA00022741"/>
    </source>
</evidence>
<dbReference type="InterPro" id="IPR039397">
    <property type="entry name" value="RagA/B"/>
</dbReference>
<organism evidence="7 8">
    <name type="scientific">Plasmodiophora brassicae</name>
    <name type="common">Clubroot disease agent</name>
    <dbReference type="NCBI Taxonomy" id="37360"/>
    <lineage>
        <taxon>Eukaryota</taxon>
        <taxon>Sar</taxon>
        <taxon>Rhizaria</taxon>
        <taxon>Endomyxa</taxon>
        <taxon>Phytomyxea</taxon>
        <taxon>Plasmodiophorida</taxon>
        <taxon>Plasmodiophoridae</taxon>
        <taxon>Plasmodiophora</taxon>
    </lineage>
</organism>
<dbReference type="Pfam" id="PF12796">
    <property type="entry name" value="Ank_2"/>
    <property type="match status" value="2"/>
</dbReference>
<dbReference type="PANTHER" id="PTHR11259:SF1">
    <property type="entry name" value="RAS-RELATED GTP-BINDING PROTEIN"/>
    <property type="match status" value="1"/>
</dbReference>
<dbReference type="GO" id="GO:0005634">
    <property type="term" value="C:nucleus"/>
    <property type="evidence" value="ECO:0007669"/>
    <property type="project" value="TreeGrafter"/>
</dbReference>
<dbReference type="SUPFAM" id="SSF52540">
    <property type="entry name" value="P-loop containing nucleoside triphosphate hydrolases"/>
    <property type="match status" value="1"/>
</dbReference>
<feature type="repeat" description="ANK" evidence="6">
    <location>
        <begin position="937"/>
        <end position="962"/>
    </location>
</feature>
<dbReference type="Proteomes" id="UP000290189">
    <property type="component" value="Unassembled WGS sequence"/>
</dbReference>
<reference evidence="7 8" key="1">
    <citation type="submission" date="2018-03" db="EMBL/GenBank/DDBJ databases">
        <authorList>
            <person name="Fogelqvist J."/>
        </authorList>
    </citation>
    <scope>NUCLEOTIDE SEQUENCE [LARGE SCALE GENOMIC DNA]</scope>
</reference>
<dbReference type="PROSITE" id="PS50088">
    <property type="entry name" value="ANK_REPEAT"/>
    <property type="match status" value="2"/>
</dbReference>
<dbReference type="Pfam" id="PF00023">
    <property type="entry name" value="Ank"/>
    <property type="match status" value="1"/>
</dbReference>
<evidence type="ECO:0000256" key="1">
    <source>
        <dbReference type="ARBA" id="ARBA00004496"/>
    </source>
</evidence>
<proteinExistence type="inferred from homology"/>
<dbReference type="GO" id="GO:0005525">
    <property type="term" value="F:GTP binding"/>
    <property type="evidence" value="ECO:0007669"/>
    <property type="project" value="UniProtKB-KW"/>
</dbReference>
<dbReference type="InterPro" id="IPR036770">
    <property type="entry name" value="Ankyrin_rpt-contain_sf"/>
</dbReference>
<geneLocation type="mitochondrion" evidence="7"/>
<keyword evidence="7" id="KW-0496">Mitochondrion</keyword>
<evidence type="ECO:0000256" key="3">
    <source>
        <dbReference type="ARBA" id="ARBA00022490"/>
    </source>
</evidence>
<name>A0A3P3YF44_PLABS</name>
<gene>
    <name evidence="7" type="ORF">PLBR_LOCUS5805</name>
</gene>
<protein>
    <submittedName>
        <fullName evidence="7">Uncharacterized protein</fullName>
    </submittedName>
</protein>
<dbReference type="InterPro" id="IPR006762">
    <property type="entry name" value="Gtr1_RagA"/>
</dbReference>
<evidence type="ECO:0000256" key="6">
    <source>
        <dbReference type="PROSITE-ProRule" id="PRU00023"/>
    </source>
</evidence>
<keyword evidence="3" id="KW-0963">Cytoplasm</keyword>
<keyword evidence="4" id="KW-0547">Nucleotide-binding</keyword>
<dbReference type="Pfam" id="PF04670">
    <property type="entry name" value="Gtr1_RagA"/>
    <property type="match status" value="1"/>
</dbReference>
<dbReference type="InterPro" id="IPR002110">
    <property type="entry name" value="Ankyrin_rpt"/>
</dbReference>
<dbReference type="Gene3D" id="3.30.450.190">
    <property type="match status" value="1"/>
</dbReference>
<dbReference type="GO" id="GO:0009267">
    <property type="term" value="P:cellular response to starvation"/>
    <property type="evidence" value="ECO:0007669"/>
    <property type="project" value="TreeGrafter"/>
</dbReference>
<dbReference type="FunFam" id="3.40.50.300:FF:000488">
    <property type="entry name" value="Small monomeric GTPase (Gtr1)"/>
    <property type="match status" value="1"/>
</dbReference>
<dbReference type="AlphaFoldDB" id="A0A3P3YF44"/>
<dbReference type="GO" id="GO:1904263">
    <property type="term" value="P:positive regulation of TORC1 signaling"/>
    <property type="evidence" value="ECO:0007669"/>
    <property type="project" value="TreeGrafter"/>
</dbReference>
<dbReference type="GO" id="GO:0010507">
    <property type="term" value="P:negative regulation of autophagy"/>
    <property type="evidence" value="ECO:0007669"/>
    <property type="project" value="TreeGrafter"/>
</dbReference>
<dbReference type="PROSITE" id="PS50297">
    <property type="entry name" value="ANK_REP_REGION"/>
    <property type="match status" value="1"/>
</dbReference>
<dbReference type="InterPro" id="IPR027417">
    <property type="entry name" value="P-loop_NTPase"/>
</dbReference>